<evidence type="ECO:0000313" key="2">
    <source>
        <dbReference type="Proteomes" id="UP000789759"/>
    </source>
</evidence>
<dbReference type="AlphaFoldDB" id="A0A9N9B371"/>
<dbReference type="EMBL" id="CAJVQA010002582">
    <property type="protein sequence ID" value="CAG8551594.1"/>
    <property type="molecule type" value="Genomic_DNA"/>
</dbReference>
<reference evidence="1" key="1">
    <citation type="submission" date="2021-06" db="EMBL/GenBank/DDBJ databases">
        <authorList>
            <person name="Kallberg Y."/>
            <person name="Tangrot J."/>
            <person name="Rosling A."/>
        </authorList>
    </citation>
    <scope>NUCLEOTIDE SEQUENCE</scope>
    <source>
        <strain evidence="1">FL966</strain>
    </source>
</reference>
<accession>A0A9N9B371</accession>
<dbReference type="Proteomes" id="UP000789759">
    <property type="component" value="Unassembled WGS sequence"/>
</dbReference>
<sequence>MSSRKKSLIKKIVKKNIDGRFSSEVLSNTLLDQELARVNLKVS</sequence>
<keyword evidence="2" id="KW-1185">Reference proteome</keyword>
<evidence type="ECO:0000313" key="1">
    <source>
        <dbReference type="EMBL" id="CAG8551594.1"/>
    </source>
</evidence>
<name>A0A9N9B371_9GLOM</name>
<proteinExistence type="predicted"/>
<protein>
    <submittedName>
        <fullName evidence="1">13896_t:CDS:1</fullName>
    </submittedName>
</protein>
<organism evidence="1 2">
    <name type="scientific">Cetraspora pellucida</name>
    <dbReference type="NCBI Taxonomy" id="1433469"/>
    <lineage>
        <taxon>Eukaryota</taxon>
        <taxon>Fungi</taxon>
        <taxon>Fungi incertae sedis</taxon>
        <taxon>Mucoromycota</taxon>
        <taxon>Glomeromycotina</taxon>
        <taxon>Glomeromycetes</taxon>
        <taxon>Diversisporales</taxon>
        <taxon>Gigasporaceae</taxon>
        <taxon>Cetraspora</taxon>
    </lineage>
</organism>
<gene>
    <name evidence="1" type="ORF">CPELLU_LOCUS4779</name>
</gene>
<comment type="caution">
    <text evidence="1">The sequence shown here is derived from an EMBL/GenBank/DDBJ whole genome shotgun (WGS) entry which is preliminary data.</text>
</comment>